<keyword evidence="2" id="KW-0614">Plasmid</keyword>
<feature type="transmembrane region" description="Helical" evidence="1">
    <location>
        <begin position="313"/>
        <end position="335"/>
    </location>
</feature>
<protein>
    <recommendedName>
        <fullName evidence="4">Membrane protein involved in the export of O-antigen and teichoic acid</fullName>
    </recommendedName>
</protein>
<feature type="transmembrane region" description="Helical" evidence="1">
    <location>
        <begin position="379"/>
        <end position="404"/>
    </location>
</feature>
<evidence type="ECO:0000313" key="3">
    <source>
        <dbReference type="Proteomes" id="UP001326567"/>
    </source>
</evidence>
<feature type="transmembrane region" description="Helical" evidence="1">
    <location>
        <begin position="288"/>
        <end position="307"/>
    </location>
</feature>
<feature type="transmembrane region" description="Helical" evidence="1">
    <location>
        <begin position="75"/>
        <end position="95"/>
    </location>
</feature>
<sequence length="408" mass="45058">MRTRLFAMALRGASLVAKLIVFIVLARFFGSEDVGRFGLISATVAYGTFIAGMEFYNYALREVAGSNGAWQSHAIVNYIFFVLFIQIILVAFVLLLWQLGYLSFEFMLITLAVTVMEQWAQEGYRALIALRKPIFASVTLFLRLGAWVFFVIIGLIWWPEMRTLDFVLYAWLAGVSAATLVAGVVIFRLTGLPELSSLDVRWIIKGLPVAIVFIGAAFGLTTINFLDRVLQAQLGDFEALAAYVLFFGVSVSLIAALDAGVFSFAFPNVVAAGREGTKPVLVREVGKVLRPTLIASALFLGAGVMFFEFGLELLGIGSYTAFGTIYYTLFVSIVLQAWSMVPHLGLYALRKDRTIMVGNILALAMFLMFAFLLRGQHEAAVPLARAGAFFFLFAWKGLIFARLVRNKA</sequence>
<evidence type="ECO:0000313" key="2">
    <source>
        <dbReference type="EMBL" id="WPZ23590.1"/>
    </source>
</evidence>
<organism evidence="2 3">
    <name type="scientific">Sulfitobacter faviae</name>
    <dbReference type="NCBI Taxonomy" id="1775881"/>
    <lineage>
        <taxon>Bacteria</taxon>
        <taxon>Pseudomonadati</taxon>
        <taxon>Pseudomonadota</taxon>
        <taxon>Alphaproteobacteria</taxon>
        <taxon>Rhodobacterales</taxon>
        <taxon>Roseobacteraceae</taxon>
        <taxon>Sulfitobacter</taxon>
    </lineage>
</organism>
<feature type="transmembrane region" description="Helical" evidence="1">
    <location>
        <begin position="355"/>
        <end position="373"/>
    </location>
</feature>
<feature type="transmembrane region" description="Helical" evidence="1">
    <location>
        <begin position="12"/>
        <end position="30"/>
    </location>
</feature>
<feature type="transmembrane region" description="Helical" evidence="1">
    <location>
        <begin position="140"/>
        <end position="158"/>
    </location>
</feature>
<accession>A0ABZ0V879</accession>
<evidence type="ECO:0008006" key="4">
    <source>
        <dbReference type="Google" id="ProtNLM"/>
    </source>
</evidence>
<proteinExistence type="predicted"/>
<feature type="transmembrane region" description="Helical" evidence="1">
    <location>
        <begin position="36"/>
        <end position="55"/>
    </location>
</feature>
<keyword evidence="1" id="KW-0472">Membrane</keyword>
<feature type="transmembrane region" description="Helical" evidence="1">
    <location>
        <begin position="170"/>
        <end position="190"/>
    </location>
</feature>
<keyword evidence="1" id="KW-1133">Transmembrane helix</keyword>
<reference evidence="2 3" key="1">
    <citation type="submission" date="2023-11" db="EMBL/GenBank/DDBJ databases">
        <title>From the Deep-Sea to the Surface: Bacterial Genomes Isolated from the Moytirra Hydrothermal Vent Plume.</title>
        <authorList>
            <person name="Major S.R."/>
        </authorList>
    </citation>
    <scope>NUCLEOTIDE SEQUENCE [LARGE SCALE GENOMIC DNA]</scope>
    <source>
        <strain evidence="2 3">OXR-9</strain>
        <plasmid evidence="2 3">unnamed02</plasmid>
    </source>
</reference>
<geneLocation type="plasmid" evidence="2 3">
    <name>unnamed02</name>
</geneLocation>
<dbReference type="Proteomes" id="UP001326567">
    <property type="component" value="Plasmid unnamed02"/>
</dbReference>
<feature type="transmembrane region" description="Helical" evidence="1">
    <location>
        <begin position="240"/>
        <end position="267"/>
    </location>
</feature>
<feature type="transmembrane region" description="Helical" evidence="1">
    <location>
        <begin position="202"/>
        <end position="220"/>
    </location>
</feature>
<gene>
    <name evidence="2" type="ORF">T7987_17100</name>
</gene>
<evidence type="ECO:0000256" key="1">
    <source>
        <dbReference type="SAM" id="Phobius"/>
    </source>
</evidence>
<keyword evidence="1" id="KW-0812">Transmembrane</keyword>
<dbReference type="RefSeq" id="WP_322329956.1">
    <property type="nucleotide sequence ID" value="NZ_CP139727.1"/>
</dbReference>
<dbReference type="EMBL" id="CP139727">
    <property type="protein sequence ID" value="WPZ23590.1"/>
    <property type="molecule type" value="Genomic_DNA"/>
</dbReference>
<name>A0ABZ0V879_9RHOB</name>
<keyword evidence="3" id="KW-1185">Reference proteome</keyword>
<feature type="transmembrane region" description="Helical" evidence="1">
    <location>
        <begin position="101"/>
        <end position="120"/>
    </location>
</feature>